<keyword evidence="2 4" id="KW-0442">Lipid degradation</keyword>
<dbReference type="RefSeq" id="WP_109657382.1">
    <property type="nucleotide sequence ID" value="NZ_CP029145.1"/>
</dbReference>
<feature type="short sequence motif" description="DGA/G" evidence="4">
    <location>
        <begin position="211"/>
        <end position="213"/>
    </location>
</feature>
<dbReference type="Proteomes" id="UP000245999">
    <property type="component" value="Chromosome"/>
</dbReference>
<dbReference type="Gene3D" id="3.40.1090.10">
    <property type="entry name" value="Cytosolic phospholipase A2 catalytic domain"/>
    <property type="match status" value="2"/>
</dbReference>
<evidence type="ECO:0000256" key="1">
    <source>
        <dbReference type="ARBA" id="ARBA00022801"/>
    </source>
</evidence>
<keyword evidence="8" id="KW-1185">Reference proteome</keyword>
<evidence type="ECO:0000259" key="6">
    <source>
        <dbReference type="PROSITE" id="PS51635"/>
    </source>
</evidence>
<evidence type="ECO:0000256" key="4">
    <source>
        <dbReference type="PROSITE-ProRule" id="PRU01161"/>
    </source>
</evidence>
<name>A0A2Z3GPI0_9BACT</name>
<protein>
    <submittedName>
        <fullName evidence="7">Patatin</fullName>
    </submittedName>
</protein>
<feature type="chain" id="PRO_5016354365" evidence="5">
    <location>
        <begin position="24"/>
        <end position="769"/>
    </location>
</feature>
<evidence type="ECO:0000256" key="2">
    <source>
        <dbReference type="ARBA" id="ARBA00022963"/>
    </source>
</evidence>
<keyword evidence="3 4" id="KW-0443">Lipid metabolism</keyword>
<dbReference type="InterPro" id="IPR002641">
    <property type="entry name" value="PNPLA_dom"/>
</dbReference>
<sequence length="769" mass="85032">MIKKILCVGLWAGTLGLTGPAHAQKVGLVLSGGGAKGLAHVGVLKELEKNHIPIDYIVGTSMGAVVGAMYASGYSPADIEQIVLSPEFQKWTSGKALESNTFNFTTREPSPSALRLGVAVDSTLHARVSSNLVNDLNLNLALAKLMAPSGAEAGYDFNKLFVPFRCMASEIFTRQEVVQRKGSLSDAVRNSMTFPLAFRPIRNLDGKYYYDGAVFDNFPTAAMKTEFAPDVIIGVNVGDVALKKYPFKTDDALLASTVLFLGTSVADTTSVGKNGIYIQPNLGALGVGDFDQVKAFIGKGDTATLLKMDLIKQRIGRRQDSTALLARRRAFQEGVPTPRFLEVQVHGLRPDQNAYVAKFFQREGRDFGLDEIEEGYYRLASDDYFKNIYPRIRYDAARKGYIFSLDAQRNNNVTAEVGFVLSTRPIDNFFLGLEYRVLRRLLYTTAADVSLGRFYNGARGSFRISVPGTVPFYVEPGITYNQWDYQSTGGLLGRNALGTQIRQQDTKVGVQVGVTPTYRSRLLLDAGLFQTHDDYTNRTEINSSDVLDKTIFHGFTGALRLDRNTLNEKQYATGGHRYSYSLRGVTGAAAYTPGSTSLVAANERHHQWLQLRATVERYFALPGNRRAWGYFGELMATGQGTFSNFRASQAIAPVFSPLPDARTLFLAKYRSGRYAAVGVRYSQAVLGSLQWRSELYVHVNFQPFEQAADQTAIRTSGFERPRLTVSTGFILMTPVGPLALHARYYDDPNEHFGVYAHLGYLLFRGRALE</sequence>
<evidence type="ECO:0000313" key="8">
    <source>
        <dbReference type="Proteomes" id="UP000245999"/>
    </source>
</evidence>
<feature type="short sequence motif" description="GXGXXG" evidence="4">
    <location>
        <begin position="32"/>
        <end position="37"/>
    </location>
</feature>
<gene>
    <name evidence="7" type="ORF">DDQ68_17040</name>
</gene>
<dbReference type="SUPFAM" id="SSF52151">
    <property type="entry name" value="FabD/lysophospholipase-like"/>
    <property type="match status" value="1"/>
</dbReference>
<dbReference type="GO" id="GO:0016042">
    <property type="term" value="P:lipid catabolic process"/>
    <property type="evidence" value="ECO:0007669"/>
    <property type="project" value="UniProtKB-UniRule"/>
</dbReference>
<dbReference type="OrthoDB" id="9770965at2"/>
<dbReference type="CDD" id="cd07205">
    <property type="entry name" value="Pat_PNPLA6_PNPLA7_NTE1_like"/>
    <property type="match status" value="1"/>
</dbReference>
<dbReference type="PANTHER" id="PTHR14226">
    <property type="entry name" value="NEUROPATHY TARGET ESTERASE/SWISS CHEESE D.MELANOGASTER"/>
    <property type="match status" value="1"/>
</dbReference>
<dbReference type="InterPro" id="IPR016035">
    <property type="entry name" value="Acyl_Trfase/lysoPLipase"/>
</dbReference>
<feature type="signal peptide" evidence="5">
    <location>
        <begin position="1"/>
        <end position="23"/>
    </location>
</feature>
<proteinExistence type="predicted"/>
<organism evidence="7 8">
    <name type="scientific">Hymenobacter nivis</name>
    <dbReference type="NCBI Taxonomy" id="1850093"/>
    <lineage>
        <taxon>Bacteria</taxon>
        <taxon>Pseudomonadati</taxon>
        <taxon>Bacteroidota</taxon>
        <taxon>Cytophagia</taxon>
        <taxon>Cytophagales</taxon>
        <taxon>Hymenobacteraceae</taxon>
        <taxon>Hymenobacter</taxon>
    </lineage>
</organism>
<feature type="short sequence motif" description="GXSXG" evidence="4">
    <location>
        <begin position="59"/>
        <end position="63"/>
    </location>
</feature>
<dbReference type="PROSITE" id="PS51635">
    <property type="entry name" value="PNPLA"/>
    <property type="match status" value="1"/>
</dbReference>
<evidence type="ECO:0000256" key="3">
    <source>
        <dbReference type="ARBA" id="ARBA00023098"/>
    </source>
</evidence>
<evidence type="ECO:0000313" key="7">
    <source>
        <dbReference type="EMBL" id="AWM34341.1"/>
    </source>
</evidence>
<reference evidence="8" key="1">
    <citation type="submission" date="2018-04" db="EMBL/GenBank/DDBJ databases">
        <title>Complete genome of Antarctic heterotrophic bacterium Hymenobacter nivis.</title>
        <authorList>
            <person name="Terashima M."/>
        </authorList>
    </citation>
    <scope>NUCLEOTIDE SEQUENCE [LARGE SCALE GENOMIC DNA]</scope>
    <source>
        <strain evidence="8">NBRC 111535</strain>
    </source>
</reference>
<dbReference type="EMBL" id="CP029145">
    <property type="protein sequence ID" value="AWM34341.1"/>
    <property type="molecule type" value="Genomic_DNA"/>
</dbReference>
<dbReference type="InterPro" id="IPR050301">
    <property type="entry name" value="NTE"/>
</dbReference>
<feature type="domain" description="PNPLA" evidence="6">
    <location>
        <begin position="28"/>
        <end position="224"/>
    </location>
</feature>
<evidence type="ECO:0000256" key="5">
    <source>
        <dbReference type="SAM" id="SignalP"/>
    </source>
</evidence>
<feature type="active site" description="Nucleophile" evidence="4">
    <location>
        <position position="61"/>
    </location>
</feature>
<keyword evidence="1 4" id="KW-0378">Hydrolase</keyword>
<feature type="active site" description="Proton acceptor" evidence="4">
    <location>
        <position position="211"/>
    </location>
</feature>
<dbReference type="PANTHER" id="PTHR14226:SF29">
    <property type="entry name" value="NEUROPATHY TARGET ESTERASE SWS"/>
    <property type="match status" value="1"/>
</dbReference>
<dbReference type="KEGG" id="hnv:DDQ68_17040"/>
<dbReference type="AlphaFoldDB" id="A0A2Z3GPI0"/>
<accession>A0A2Z3GPI0</accession>
<dbReference type="Pfam" id="PF01734">
    <property type="entry name" value="Patatin"/>
    <property type="match status" value="1"/>
</dbReference>
<dbReference type="GO" id="GO:0016787">
    <property type="term" value="F:hydrolase activity"/>
    <property type="evidence" value="ECO:0007669"/>
    <property type="project" value="UniProtKB-UniRule"/>
</dbReference>
<keyword evidence="5" id="KW-0732">Signal</keyword>